<comment type="caution">
    <text evidence="2">The sequence shown here is derived from an EMBL/GenBank/DDBJ whole genome shotgun (WGS) entry which is preliminary data.</text>
</comment>
<protein>
    <submittedName>
        <fullName evidence="2">Uncharacterized protein</fullName>
    </submittedName>
</protein>
<dbReference type="EMBL" id="JBHUII010000001">
    <property type="protein sequence ID" value="MFD2204708.1"/>
    <property type="molecule type" value="Genomic_DNA"/>
</dbReference>
<dbReference type="Proteomes" id="UP001597294">
    <property type="component" value="Unassembled WGS sequence"/>
</dbReference>
<feature type="transmembrane region" description="Helical" evidence="1">
    <location>
        <begin position="7"/>
        <end position="24"/>
    </location>
</feature>
<sequence>MDKFERLVFVIGMSLVVLGLMVLFEDAQGHSNQYSFQQSAILSSMKGGQADKRKLSGPELPAYDIILFNRGDVSGEQVDLSVSSQQEEMIRLGLRQAGSEVPCDLEGKRPDRVFWGQRSGQKHPDSLSVYSKERLIYLGNYLEAWKIQAQGGFLVCYRLPEQTAKLLMSL</sequence>
<gene>
    <name evidence="2" type="ORF">ACFSKO_03765</name>
</gene>
<dbReference type="RefSeq" id="WP_380248560.1">
    <property type="nucleotide sequence ID" value="NZ_JBHUII010000001.1"/>
</dbReference>
<evidence type="ECO:0000313" key="2">
    <source>
        <dbReference type="EMBL" id="MFD2204708.1"/>
    </source>
</evidence>
<keyword evidence="1" id="KW-1133">Transmembrane helix</keyword>
<reference evidence="3" key="1">
    <citation type="journal article" date="2019" name="Int. J. Syst. Evol. Microbiol.">
        <title>The Global Catalogue of Microorganisms (GCM) 10K type strain sequencing project: providing services to taxonomists for standard genome sequencing and annotation.</title>
        <authorList>
            <consortium name="The Broad Institute Genomics Platform"/>
            <consortium name="The Broad Institute Genome Sequencing Center for Infectious Disease"/>
            <person name="Wu L."/>
            <person name="Ma J."/>
        </authorList>
    </citation>
    <scope>NUCLEOTIDE SEQUENCE [LARGE SCALE GENOMIC DNA]</scope>
    <source>
        <strain evidence="3">CGMCC 4.7192</strain>
    </source>
</reference>
<keyword evidence="1" id="KW-0472">Membrane</keyword>
<keyword evidence="3" id="KW-1185">Reference proteome</keyword>
<keyword evidence="1" id="KW-0812">Transmembrane</keyword>
<evidence type="ECO:0000313" key="3">
    <source>
        <dbReference type="Proteomes" id="UP001597294"/>
    </source>
</evidence>
<proteinExistence type="predicted"/>
<name>A0ABW5BIK4_9PROT</name>
<accession>A0ABW5BIK4</accession>
<organism evidence="2 3">
    <name type="scientific">Kiloniella antarctica</name>
    <dbReference type="NCBI Taxonomy" id="1550907"/>
    <lineage>
        <taxon>Bacteria</taxon>
        <taxon>Pseudomonadati</taxon>
        <taxon>Pseudomonadota</taxon>
        <taxon>Alphaproteobacteria</taxon>
        <taxon>Rhodospirillales</taxon>
        <taxon>Kiloniellaceae</taxon>
        <taxon>Kiloniella</taxon>
    </lineage>
</organism>
<evidence type="ECO:0000256" key="1">
    <source>
        <dbReference type="SAM" id="Phobius"/>
    </source>
</evidence>